<keyword evidence="4 8" id="KW-0808">Transferase</keyword>
<dbReference type="CDD" id="cd06445">
    <property type="entry name" value="ATase"/>
    <property type="match status" value="1"/>
</dbReference>
<dbReference type="EMBL" id="JAHESC010000005">
    <property type="protein sequence ID" value="MBT1685992.1"/>
    <property type="molecule type" value="Genomic_DNA"/>
</dbReference>
<dbReference type="InterPro" id="IPR036217">
    <property type="entry name" value="MethylDNA_cys_MeTrfase_DNAb"/>
</dbReference>
<dbReference type="SUPFAM" id="SSF53155">
    <property type="entry name" value="Methylated DNA-protein cysteine methyltransferase domain"/>
    <property type="match status" value="1"/>
</dbReference>
<feature type="domain" description="Methylguanine DNA methyltransferase ribonuclease-like" evidence="10">
    <location>
        <begin position="4"/>
        <end position="75"/>
    </location>
</feature>
<comment type="similarity">
    <text evidence="2 8">Belongs to the MGMT family.</text>
</comment>
<dbReference type="GO" id="GO:0003908">
    <property type="term" value="F:methylated-DNA-[protein]-cysteine S-methyltransferase activity"/>
    <property type="evidence" value="ECO:0007669"/>
    <property type="project" value="UniProtKB-UniRule"/>
</dbReference>
<gene>
    <name evidence="11" type="ORF">KK078_05465</name>
</gene>
<dbReference type="Gene3D" id="1.10.10.10">
    <property type="entry name" value="Winged helix-like DNA-binding domain superfamily/Winged helix DNA-binding domain"/>
    <property type="match status" value="1"/>
</dbReference>
<dbReference type="HAMAP" id="MF_00772">
    <property type="entry name" value="OGT"/>
    <property type="match status" value="1"/>
</dbReference>
<evidence type="ECO:0000256" key="8">
    <source>
        <dbReference type="HAMAP-Rule" id="MF_00772"/>
    </source>
</evidence>
<name>A0AAP2DAZ9_9BACT</name>
<evidence type="ECO:0000313" key="12">
    <source>
        <dbReference type="Proteomes" id="UP001319180"/>
    </source>
</evidence>
<dbReference type="PANTHER" id="PTHR10815">
    <property type="entry name" value="METHYLATED-DNA--PROTEIN-CYSTEINE METHYLTRANSFERASE"/>
    <property type="match status" value="1"/>
</dbReference>
<dbReference type="Pfam" id="PF02870">
    <property type="entry name" value="Methyltransf_1N"/>
    <property type="match status" value="1"/>
</dbReference>
<dbReference type="Pfam" id="PF01035">
    <property type="entry name" value="DNA_binding_1"/>
    <property type="match status" value="1"/>
</dbReference>
<accession>A0AAP2DAZ9</accession>
<evidence type="ECO:0000313" key="11">
    <source>
        <dbReference type="EMBL" id="MBT1685992.1"/>
    </source>
</evidence>
<keyword evidence="3 8" id="KW-0489">Methyltransferase</keyword>
<dbReference type="PANTHER" id="PTHR10815:SF5">
    <property type="entry name" value="METHYLATED-DNA--PROTEIN-CYSTEINE METHYLTRANSFERASE"/>
    <property type="match status" value="1"/>
</dbReference>
<dbReference type="FunFam" id="1.10.10.10:FF:000214">
    <property type="entry name" value="Methylated-DNA--protein-cysteine methyltransferase"/>
    <property type="match status" value="1"/>
</dbReference>
<dbReference type="Proteomes" id="UP001319180">
    <property type="component" value="Unassembled WGS sequence"/>
</dbReference>
<comment type="miscellaneous">
    <text evidence="8">This enzyme catalyzes only one turnover and therefore is not strictly catalytic. According to one definition, an enzyme is a biocatalyst that acts repeatedly and over many reaction cycles.</text>
</comment>
<organism evidence="11 12">
    <name type="scientific">Dawidia soli</name>
    <dbReference type="NCBI Taxonomy" id="2782352"/>
    <lineage>
        <taxon>Bacteria</taxon>
        <taxon>Pseudomonadati</taxon>
        <taxon>Bacteroidota</taxon>
        <taxon>Cytophagia</taxon>
        <taxon>Cytophagales</taxon>
        <taxon>Chryseotaleaceae</taxon>
        <taxon>Dawidia</taxon>
    </lineage>
</organism>
<dbReference type="InterPro" id="IPR036388">
    <property type="entry name" value="WH-like_DNA-bd_sf"/>
</dbReference>
<dbReference type="GO" id="GO:0032259">
    <property type="term" value="P:methylation"/>
    <property type="evidence" value="ECO:0007669"/>
    <property type="project" value="UniProtKB-KW"/>
</dbReference>
<dbReference type="Gene3D" id="3.30.160.70">
    <property type="entry name" value="Methylated DNA-protein cysteine methyltransferase domain"/>
    <property type="match status" value="1"/>
</dbReference>
<dbReference type="AlphaFoldDB" id="A0AAP2DAZ9"/>
<evidence type="ECO:0000256" key="5">
    <source>
        <dbReference type="ARBA" id="ARBA00022763"/>
    </source>
</evidence>
<feature type="domain" description="Methylated-DNA-[protein]-cysteine S-methyltransferase DNA binding" evidence="9">
    <location>
        <begin position="80"/>
        <end position="159"/>
    </location>
</feature>
<dbReference type="GO" id="GO:0006307">
    <property type="term" value="P:DNA alkylation repair"/>
    <property type="evidence" value="ECO:0007669"/>
    <property type="project" value="UniProtKB-UniRule"/>
</dbReference>
<dbReference type="InterPro" id="IPR014048">
    <property type="entry name" value="MethylDNA_cys_MeTrfase_DNA-bd"/>
</dbReference>
<dbReference type="SUPFAM" id="SSF46767">
    <property type="entry name" value="Methylated DNA-protein cysteine methyltransferase, C-terminal domain"/>
    <property type="match status" value="1"/>
</dbReference>
<evidence type="ECO:0000259" key="10">
    <source>
        <dbReference type="Pfam" id="PF02870"/>
    </source>
</evidence>
<sequence>MEYYYKRMPSPVGQLRLLAQDDSLAAVLWEHDTPGRTTGDDSAILRDDHPVLLQTETQLGEYFRSAREQFTVKLSFAGTPFQQQVWQALLTIPFGETRTYGEMARQIGSQCGGRAIGGAVNKNPIAIIAPCHRVIGATGKLVGFGGGLENKAILLKLEHEKRNPSLWGA</sequence>
<dbReference type="EC" id="2.1.1.63" evidence="8"/>
<keyword evidence="6 8" id="KW-0234">DNA repair</keyword>
<evidence type="ECO:0000256" key="1">
    <source>
        <dbReference type="ARBA" id="ARBA00001286"/>
    </source>
</evidence>
<comment type="catalytic activity">
    <reaction evidence="7 8">
        <text>a 6-O-methyl-2'-deoxyguanosine in DNA + L-cysteinyl-[protein] = S-methyl-L-cysteinyl-[protein] + a 2'-deoxyguanosine in DNA</text>
        <dbReference type="Rhea" id="RHEA:24000"/>
        <dbReference type="Rhea" id="RHEA-COMP:10131"/>
        <dbReference type="Rhea" id="RHEA-COMP:10132"/>
        <dbReference type="Rhea" id="RHEA-COMP:11367"/>
        <dbReference type="Rhea" id="RHEA-COMP:11368"/>
        <dbReference type="ChEBI" id="CHEBI:29950"/>
        <dbReference type="ChEBI" id="CHEBI:82612"/>
        <dbReference type="ChEBI" id="CHEBI:85445"/>
        <dbReference type="ChEBI" id="CHEBI:85448"/>
        <dbReference type="EC" id="2.1.1.63"/>
    </reaction>
</comment>
<protein>
    <recommendedName>
        <fullName evidence="8">Methylated-DNA--protein-cysteine methyltransferase</fullName>
        <ecNumber evidence="8">2.1.1.63</ecNumber>
    </recommendedName>
    <alternativeName>
        <fullName evidence="8">6-O-methylguanine-DNA methyltransferase</fullName>
        <shortName evidence="8">MGMT</shortName>
    </alternativeName>
    <alternativeName>
        <fullName evidence="8">O-6-methylguanine-DNA-alkyltransferase</fullName>
    </alternativeName>
</protein>
<evidence type="ECO:0000256" key="2">
    <source>
        <dbReference type="ARBA" id="ARBA00008711"/>
    </source>
</evidence>
<keyword evidence="12" id="KW-1185">Reference proteome</keyword>
<keyword evidence="5 8" id="KW-0227">DNA damage</keyword>
<evidence type="ECO:0000256" key="7">
    <source>
        <dbReference type="ARBA" id="ARBA00049348"/>
    </source>
</evidence>
<evidence type="ECO:0000256" key="6">
    <source>
        <dbReference type="ARBA" id="ARBA00023204"/>
    </source>
</evidence>
<comment type="caution">
    <text evidence="11">The sequence shown here is derived from an EMBL/GenBank/DDBJ whole genome shotgun (WGS) entry which is preliminary data.</text>
</comment>
<comment type="catalytic activity">
    <reaction evidence="1 8">
        <text>a 4-O-methyl-thymidine in DNA + L-cysteinyl-[protein] = a thymidine in DNA + S-methyl-L-cysteinyl-[protein]</text>
        <dbReference type="Rhea" id="RHEA:53428"/>
        <dbReference type="Rhea" id="RHEA-COMP:10131"/>
        <dbReference type="Rhea" id="RHEA-COMP:10132"/>
        <dbReference type="Rhea" id="RHEA-COMP:13555"/>
        <dbReference type="Rhea" id="RHEA-COMP:13556"/>
        <dbReference type="ChEBI" id="CHEBI:29950"/>
        <dbReference type="ChEBI" id="CHEBI:82612"/>
        <dbReference type="ChEBI" id="CHEBI:137386"/>
        <dbReference type="ChEBI" id="CHEBI:137387"/>
        <dbReference type="EC" id="2.1.1.63"/>
    </reaction>
</comment>
<dbReference type="InterPro" id="IPR036631">
    <property type="entry name" value="MGMT_N_sf"/>
</dbReference>
<dbReference type="InterPro" id="IPR023546">
    <property type="entry name" value="MGMT"/>
</dbReference>
<dbReference type="RefSeq" id="WP_254089240.1">
    <property type="nucleotide sequence ID" value="NZ_JAHESC010000005.1"/>
</dbReference>
<keyword evidence="8" id="KW-0963">Cytoplasm</keyword>
<reference evidence="11 12" key="1">
    <citation type="submission" date="2021-05" db="EMBL/GenBank/DDBJ databases">
        <title>A Polyphasic approach of four new species of the genus Ohtaekwangia: Ohtaekwangia histidinii sp. nov., Ohtaekwangia cretensis sp. nov., Ohtaekwangia indiensis sp. nov., Ohtaekwangia reichenbachii sp. nov. from diverse environment.</title>
        <authorList>
            <person name="Octaviana S."/>
        </authorList>
    </citation>
    <scope>NUCLEOTIDE SEQUENCE [LARGE SCALE GENOMIC DNA]</scope>
    <source>
        <strain evidence="11 12">PWU37</strain>
    </source>
</reference>
<comment type="function">
    <text evidence="8">Involved in the cellular defense against the biological effects of O6-methylguanine (O6-MeG) and O4-methylthymine (O4-MeT) in DNA. Repairs the methylated nucleobase in DNA by stoichiometrically transferring the methyl group to a cysteine residue in the enzyme. This is a suicide reaction: the enzyme is irreversibly inactivated.</text>
</comment>
<feature type="active site" description="Nucleophile; methyl group acceptor" evidence="8">
    <location>
        <position position="131"/>
    </location>
</feature>
<dbReference type="NCBIfam" id="TIGR00589">
    <property type="entry name" value="ogt"/>
    <property type="match status" value="1"/>
</dbReference>
<comment type="subcellular location">
    <subcellularLocation>
        <location evidence="8">Cytoplasm</location>
    </subcellularLocation>
</comment>
<dbReference type="GO" id="GO:0005737">
    <property type="term" value="C:cytoplasm"/>
    <property type="evidence" value="ECO:0007669"/>
    <property type="project" value="UniProtKB-SubCell"/>
</dbReference>
<evidence type="ECO:0000256" key="3">
    <source>
        <dbReference type="ARBA" id="ARBA00022603"/>
    </source>
</evidence>
<proteinExistence type="inferred from homology"/>
<evidence type="ECO:0000256" key="4">
    <source>
        <dbReference type="ARBA" id="ARBA00022679"/>
    </source>
</evidence>
<dbReference type="InterPro" id="IPR008332">
    <property type="entry name" value="MethylG_MeTrfase_N"/>
</dbReference>
<evidence type="ECO:0000259" key="9">
    <source>
        <dbReference type="Pfam" id="PF01035"/>
    </source>
</evidence>